<gene>
    <name evidence="4" type="ORF">C7U56_12375</name>
</gene>
<dbReference type="CDD" id="cd24085">
    <property type="entry name" value="ASKHA_NBD_PanK-II_bac"/>
    <property type="match status" value="1"/>
</dbReference>
<keyword evidence="1" id="KW-0547">Nucleotide-binding</keyword>
<keyword evidence="5" id="KW-1185">Reference proteome</keyword>
<protein>
    <submittedName>
        <fullName evidence="4">Pantothenate kinase</fullName>
    </submittedName>
</protein>
<sequence>MNLSLGIDIGSSSTKAAALDEHGTLLGTLQVHADDPRTSAYGVLGRFLDQQGASFDDVEKIVLTGLGSTYFHENIFGIPTIHALELDAIGHGGLYLSGLDEALVVSLGTGSAFIRASRTNGFRHLGGSGVGGGTLAGMAERFLGVTDIFALSEMALRGNKAMADLRIADVQEEDVPGLAADLTAANFGRIKSGASDADLAAALFNMIYENVGVMASLALSQDTTRNVVLTGSLASLAPAAKTFDIFNQMHDVFGIDYIIPPHPSFATAVGALLCEPLPEN</sequence>
<dbReference type="GO" id="GO:0005524">
    <property type="term" value="F:ATP binding"/>
    <property type="evidence" value="ECO:0007669"/>
    <property type="project" value="UniProtKB-KW"/>
</dbReference>
<dbReference type="SUPFAM" id="SSF53067">
    <property type="entry name" value="Actin-like ATPase domain"/>
    <property type="match status" value="1"/>
</dbReference>
<dbReference type="GO" id="GO:0004594">
    <property type="term" value="F:pantothenate kinase activity"/>
    <property type="evidence" value="ECO:0007669"/>
    <property type="project" value="TreeGrafter"/>
</dbReference>
<dbReference type="GO" id="GO:0015937">
    <property type="term" value="P:coenzyme A biosynthetic process"/>
    <property type="evidence" value="ECO:0007669"/>
    <property type="project" value="UniProtKB-KW"/>
</dbReference>
<dbReference type="InterPro" id="IPR043129">
    <property type="entry name" value="ATPase_NBD"/>
</dbReference>
<dbReference type="InterPro" id="IPR004567">
    <property type="entry name" value="Type_II_PanK"/>
</dbReference>
<dbReference type="AlphaFoldDB" id="A0A2T3FMQ5"/>
<reference evidence="4 5" key="1">
    <citation type="submission" date="2018-03" db="EMBL/GenBank/DDBJ databases">
        <title>Lachnoclostridium SNUG30386 gen.nov., sp.nov., isolated from human faeces.</title>
        <authorList>
            <person name="Seo B."/>
            <person name="Jeon K."/>
            <person name="Ko G."/>
        </authorList>
    </citation>
    <scope>NUCLEOTIDE SEQUENCE [LARGE SCALE GENOMIC DNA]</scope>
    <source>
        <strain evidence="4 5">SNUG30386</strain>
    </source>
</reference>
<evidence type="ECO:0000256" key="2">
    <source>
        <dbReference type="ARBA" id="ARBA00022840"/>
    </source>
</evidence>
<keyword evidence="2" id="KW-0067">ATP-binding</keyword>
<dbReference type="Proteomes" id="UP000241048">
    <property type="component" value="Unassembled WGS sequence"/>
</dbReference>
<dbReference type="GO" id="GO:0005829">
    <property type="term" value="C:cytosol"/>
    <property type="evidence" value="ECO:0007669"/>
    <property type="project" value="TreeGrafter"/>
</dbReference>
<keyword evidence="4" id="KW-0808">Transferase</keyword>
<dbReference type="PANTHER" id="PTHR12280">
    <property type="entry name" value="PANTOTHENATE KINASE"/>
    <property type="match status" value="1"/>
</dbReference>
<evidence type="ECO:0000313" key="4">
    <source>
        <dbReference type="EMBL" id="PST36567.1"/>
    </source>
</evidence>
<name>A0A2T3FMQ5_9CLOT</name>
<evidence type="ECO:0000256" key="1">
    <source>
        <dbReference type="ARBA" id="ARBA00022741"/>
    </source>
</evidence>
<evidence type="ECO:0000313" key="5">
    <source>
        <dbReference type="Proteomes" id="UP000241048"/>
    </source>
</evidence>
<evidence type="ECO:0000256" key="3">
    <source>
        <dbReference type="ARBA" id="ARBA00022993"/>
    </source>
</evidence>
<keyword evidence="3" id="KW-0173">Coenzyme A biosynthesis</keyword>
<organism evidence="4 5">
    <name type="scientific">Clostridium fessum</name>
    <dbReference type="NCBI Taxonomy" id="2126740"/>
    <lineage>
        <taxon>Bacteria</taxon>
        <taxon>Bacillati</taxon>
        <taxon>Bacillota</taxon>
        <taxon>Clostridia</taxon>
        <taxon>Eubacteriales</taxon>
        <taxon>Clostridiaceae</taxon>
        <taxon>Clostridium</taxon>
    </lineage>
</organism>
<dbReference type="PANTHER" id="PTHR12280:SF20">
    <property type="entry name" value="4'-PHOSPHOPANTETHEINE PHOSPHATASE"/>
    <property type="match status" value="1"/>
</dbReference>
<accession>A0A2T3FMQ5</accession>
<dbReference type="RefSeq" id="WP_107001464.1">
    <property type="nucleotide sequence ID" value="NZ_DBFBUD010000118.1"/>
</dbReference>
<comment type="caution">
    <text evidence="4">The sequence shown here is derived from an EMBL/GenBank/DDBJ whole genome shotgun (WGS) entry which is preliminary data.</text>
</comment>
<dbReference type="Gene3D" id="3.30.420.40">
    <property type="match status" value="2"/>
</dbReference>
<keyword evidence="4" id="KW-0418">Kinase</keyword>
<dbReference type="EMBL" id="PYLO01000004">
    <property type="protein sequence ID" value="PST36567.1"/>
    <property type="molecule type" value="Genomic_DNA"/>
</dbReference>
<proteinExistence type="predicted"/>
<dbReference type="Pfam" id="PF03630">
    <property type="entry name" value="Fumble"/>
    <property type="match status" value="1"/>
</dbReference>